<dbReference type="EMBL" id="CP009654">
    <property type="protein sequence ID" value="APC97644.1"/>
    <property type="molecule type" value="Genomic_DNA"/>
</dbReference>
<dbReference type="STRING" id="1542390.KX01_281"/>
<gene>
    <name evidence="6" type="ORF">KX01_281</name>
</gene>
<keyword evidence="3" id="KW-0547">Nucleotide-binding</keyword>
<proteinExistence type="inferred from homology"/>
<dbReference type="KEGG" id="frc:KX01_281"/>
<dbReference type="PROSITE" id="PS50893">
    <property type="entry name" value="ABC_TRANSPORTER_2"/>
    <property type="match status" value="1"/>
</dbReference>
<evidence type="ECO:0000256" key="2">
    <source>
        <dbReference type="ARBA" id="ARBA00022448"/>
    </source>
</evidence>
<dbReference type="InterPro" id="IPR027417">
    <property type="entry name" value="P-loop_NTPase"/>
</dbReference>
<dbReference type="PANTHER" id="PTHR42788:SF13">
    <property type="entry name" value="ALIPHATIC SULFONATES IMPORT ATP-BINDING PROTEIN SSUB"/>
    <property type="match status" value="1"/>
</dbReference>
<feature type="domain" description="ABC transporter" evidence="5">
    <location>
        <begin position="9"/>
        <end position="246"/>
    </location>
</feature>
<keyword evidence="2" id="KW-0813">Transport</keyword>
<dbReference type="GO" id="GO:0016887">
    <property type="term" value="F:ATP hydrolysis activity"/>
    <property type="evidence" value="ECO:0007669"/>
    <property type="project" value="InterPro"/>
</dbReference>
<reference evidence="7" key="1">
    <citation type="submission" date="2014-10" db="EMBL/GenBank/DDBJ databases">
        <authorList>
            <person name="Kuske C.R."/>
            <person name="Challacombe J.F."/>
            <person name="Daligault H.E."/>
            <person name="Davenport K.W."/>
            <person name="Johnson S.L."/>
            <person name="Siddaramappa S."/>
            <person name="Petersen J.M."/>
        </authorList>
    </citation>
    <scope>NUCLEOTIDE SEQUENCE [LARGE SCALE GENOMIC DNA]</scope>
    <source>
        <strain evidence="7">CA97-1460</strain>
    </source>
</reference>
<evidence type="ECO:0000313" key="6">
    <source>
        <dbReference type="EMBL" id="APC97644.1"/>
    </source>
</evidence>
<dbReference type="PANTHER" id="PTHR42788">
    <property type="entry name" value="TAURINE IMPORT ATP-BINDING PROTEIN-RELATED"/>
    <property type="match status" value="1"/>
</dbReference>
<dbReference type="InterPro" id="IPR003593">
    <property type="entry name" value="AAA+_ATPase"/>
</dbReference>
<dbReference type="SUPFAM" id="SSF52540">
    <property type="entry name" value="P-loop containing nucleoside triphosphate hydrolases"/>
    <property type="match status" value="1"/>
</dbReference>
<organism evidence="6 7">
    <name type="scientific">Francisella frigiditurris</name>
    <dbReference type="NCBI Taxonomy" id="1542390"/>
    <lineage>
        <taxon>Bacteria</taxon>
        <taxon>Pseudomonadati</taxon>
        <taxon>Pseudomonadota</taxon>
        <taxon>Gammaproteobacteria</taxon>
        <taxon>Thiotrichales</taxon>
        <taxon>Francisellaceae</taxon>
        <taxon>Francisella</taxon>
    </lineage>
</organism>
<evidence type="ECO:0000256" key="4">
    <source>
        <dbReference type="ARBA" id="ARBA00022840"/>
    </source>
</evidence>
<dbReference type="OrthoDB" id="9802264at2"/>
<evidence type="ECO:0000313" key="7">
    <source>
        <dbReference type="Proteomes" id="UP000182521"/>
    </source>
</evidence>
<dbReference type="PROSITE" id="PS00211">
    <property type="entry name" value="ABC_TRANSPORTER_1"/>
    <property type="match status" value="1"/>
</dbReference>
<evidence type="ECO:0000256" key="3">
    <source>
        <dbReference type="ARBA" id="ARBA00022741"/>
    </source>
</evidence>
<accession>A0A1J0KVK5</accession>
<dbReference type="AlphaFoldDB" id="A0A1J0KVK5"/>
<name>A0A1J0KVK5_9GAMM</name>
<dbReference type="InterPro" id="IPR050166">
    <property type="entry name" value="ABC_transporter_ATP-bind"/>
</dbReference>
<dbReference type="InterPro" id="IPR017871">
    <property type="entry name" value="ABC_transporter-like_CS"/>
</dbReference>
<dbReference type="Proteomes" id="UP000182521">
    <property type="component" value="Chromosome"/>
</dbReference>
<dbReference type="Gene3D" id="3.40.50.300">
    <property type="entry name" value="P-loop containing nucleotide triphosphate hydrolases"/>
    <property type="match status" value="1"/>
</dbReference>
<dbReference type="CDD" id="cd03293">
    <property type="entry name" value="ABC_NrtD_SsuB_transporters"/>
    <property type="match status" value="1"/>
</dbReference>
<dbReference type="InterPro" id="IPR003439">
    <property type="entry name" value="ABC_transporter-like_ATP-bd"/>
</dbReference>
<protein>
    <submittedName>
        <fullName evidence="6">ABC transporter family protein</fullName>
    </submittedName>
</protein>
<evidence type="ECO:0000259" key="5">
    <source>
        <dbReference type="PROSITE" id="PS50893"/>
    </source>
</evidence>
<dbReference type="Pfam" id="PF00005">
    <property type="entry name" value="ABC_tran"/>
    <property type="match status" value="1"/>
</dbReference>
<comment type="similarity">
    <text evidence="1">Belongs to the ABC transporter superfamily.</text>
</comment>
<evidence type="ECO:0000256" key="1">
    <source>
        <dbReference type="ARBA" id="ARBA00005417"/>
    </source>
</evidence>
<dbReference type="RefSeq" id="WP_071663294.1">
    <property type="nucleotide sequence ID" value="NZ_CP009654.1"/>
</dbReference>
<keyword evidence="4" id="KW-0067">ATP-binding</keyword>
<sequence length="258" mass="28645">MNKLYPTLIKCRNISLSYEQEKERKTRVLENIDFELKENEIIAIVGKSGAGKSSLLRVLAGLIKPSSGQLYYKEDLVTEPLKAMSMVFQNFALLPWLTVADNILFGNDALGISRSVSKPKALNIIRKIGLSGFENSYTSELSGGMKQRVGFARALMVEPEILLLDEPFSSLDIVTAKTLRNDIMDLWINKQTSTKAIVLVTHNIEEAVLMADRVIVLGSHPGRIAAEVVVDRKVPCNIEDADIRILINDIGSIMHAIH</sequence>
<dbReference type="GO" id="GO:0005524">
    <property type="term" value="F:ATP binding"/>
    <property type="evidence" value="ECO:0007669"/>
    <property type="project" value="UniProtKB-KW"/>
</dbReference>
<dbReference type="SMART" id="SM00382">
    <property type="entry name" value="AAA"/>
    <property type="match status" value="1"/>
</dbReference>
<keyword evidence="7" id="KW-1185">Reference proteome</keyword>